<evidence type="ECO:0000256" key="1">
    <source>
        <dbReference type="SAM" id="MobiDB-lite"/>
    </source>
</evidence>
<organism evidence="3 4">
    <name type="scientific">Aspergillus aculeatus (strain ATCC 16872 / CBS 172.66 / WB 5094)</name>
    <dbReference type="NCBI Taxonomy" id="690307"/>
    <lineage>
        <taxon>Eukaryota</taxon>
        <taxon>Fungi</taxon>
        <taxon>Dikarya</taxon>
        <taxon>Ascomycota</taxon>
        <taxon>Pezizomycotina</taxon>
        <taxon>Eurotiomycetes</taxon>
        <taxon>Eurotiomycetidae</taxon>
        <taxon>Eurotiales</taxon>
        <taxon>Aspergillaceae</taxon>
        <taxon>Aspergillus</taxon>
        <taxon>Aspergillus subgen. Circumdati</taxon>
    </lineage>
</organism>
<feature type="domain" description="C2H2-type" evidence="2">
    <location>
        <begin position="332"/>
        <end position="354"/>
    </location>
</feature>
<feature type="region of interest" description="Disordered" evidence="1">
    <location>
        <begin position="249"/>
        <end position="327"/>
    </location>
</feature>
<dbReference type="STRING" id="690307.A0A1L9WQV5"/>
<feature type="non-terminal residue" evidence="3">
    <location>
        <position position="524"/>
    </location>
</feature>
<dbReference type="Proteomes" id="UP000184546">
    <property type="component" value="Unassembled WGS sequence"/>
</dbReference>
<evidence type="ECO:0000313" key="4">
    <source>
        <dbReference type="Proteomes" id="UP000184546"/>
    </source>
</evidence>
<feature type="compositionally biased region" description="Polar residues" evidence="1">
    <location>
        <begin position="281"/>
        <end position="301"/>
    </location>
</feature>
<dbReference type="RefSeq" id="XP_020054901.1">
    <property type="nucleotide sequence ID" value="XM_020198266.1"/>
</dbReference>
<reference evidence="4" key="1">
    <citation type="journal article" date="2017" name="Genome Biol.">
        <title>Comparative genomics reveals high biological diversity and specific adaptations in the industrially and medically important fungal genus Aspergillus.</title>
        <authorList>
            <person name="de Vries R.P."/>
            <person name="Riley R."/>
            <person name="Wiebenga A."/>
            <person name="Aguilar-Osorio G."/>
            <person name="Amillis S."/>
            <person name="Uchima C.A."/>
            <person name="Anderluh G."/>
            <person name="Asadollahi M."/>
            <person name="Askin M."/>
            <person name="Barry K."/>
            <person name="Battaglia E."/>
            <person name="Bayram O."/>
            <person name="Benocci T."/>
            <person name="Braus-Stromeyer S.A."/>
            <person name="Caldana C."/>
            <person name="Canovas D."/>
            <person name="Cerqueira G.C."/>
            <person name="Chen F."/>
            <person name="Chen W."/>
            <person name="Choi C."/>
            <person name="Clum A."/>
            <person name="Dos Santos R.A."/>
            <person name="Damasio A.R."/>
            <person name="Diallinas G."/>
            <person name="Emri T."/>
            <person name="Fekete E."/>
            <person name="Flipphi M."/>
            <person name="Freyberg S."/>
            <person name="Gallo A."/>
            <person name="Gournas C."/>
            <person name="Habgood R."/>
            <person name="Hainaut M."/>
            <person name="Harispe M.L."/>
            <person name="Henrissat B."/>
            <person name="Hilden K.S."/>
            <person name="Hope R."/>
            <person name="Hossain A."/>
            <person name="Karabika E."/>
            <person name="Karaffa L."/>
            <person name="Karanyi Z."/>
            <person name="Krasevec N."/>
            <person name="Kuo A."/>
            <person name="Kusch H."/>
            <person name="LaButti K."/>
            <person name="Lagendijk E.L."/>
            <person name="Lapidus A."/>
            <person name="Levasseur A."/>
            <person name="Lindquist E."/>
            <person name="Lipzen A."/>
            <person name="Logrieco A.F."/>
            <person name="MacCabe A."/>
            <person name="Maekelae M.R."/>
            <person name="Malavazi I."/>
            <person name="Melin P."/>
            <person name="Meyer V."/>
            <person name="Mielnichuk N."/>
            <person name="Miskei M."/>
            <person name="Molnar A.P."/>
            <person name="Mule G."/>
            <person name="Ngan C.Y."/>
            <person name="Orejas M."/>
            <person name="Orosz E."/>
            <person name="Ouedraogo J.P."/>
            <person name="Overkamp K.M."/>
            <person name="Park H.-S."/>
            <person name="Perrone G."/>
            <person name="Piumi F."/>
            <person name="Punt P.J."/>
            <person name="Ram A.F."/>
            <person name="Ramon A."/>
            <person name="Rauscher S."/>
            <person name="Record E."/>
            <person name="Riano-Pachon D.M."/>
            <person name="Robert V."/>
            <person name="Roehrig J."/>
            <person name="Ruller R."/>
            <person name="Salamov A."/>
            <person name="Salih N.S."/>
            <person name="Samson R.A."/>
            <person name="Sandor E."/>
            <person name="Sanguinetti M."/>
            <person name="Schuetze T."/>
            <person name="Sepcic K."/>
            <person name="Shelest E."/>
            <person name="Sherlock G."/>
            <person name="Sophianopoulou V."/>
            <person name="Squina F.M."/>
            <person name="Sun H."/>
            <person name="Susca A."/>
            <person name="Todd R.B."/>
            <person name="Tsang A."/>
            <person name="Unkles S.E."/>
            <person name="van de Wiele N."/>
            <person name="van Rossen-Uffink D."/>
            <person name="Oliveira J.V."/>
            <person name="Vesth T.C."/>
            <person name="Visser J."/>
            <person name="Yu J.-H."/>
            <person name="Zhou M."/>
            <person name="Andersen M.R."/>
            <person name="Archer D.B."/>
            <person name="Baker S.E."/>
            <person name="Benoit I."/>
            <person name="Brakhage A.A."/>
            <person name="Braus G.H."/>
            <person name="Fischer R."/>
            <person name="Frisvad J.C."/>
            <person name="Goldman G.H."/>
            <person name="Houbraken J."/>
            <person name="Oakley B."/>
            <person name="Pocsi I."/>
            <person name="Scazzocchio C."/>
            <person name="Seiboth B."/>
            <person name="vanKuyk P.A."/>
            <person name="Wortman J."/>
            <person name="Dyer P.S."/>
            <person name="Grigoriev I.V."/>
        </authorList>
    </citation>
    <scope>NUCLEOTIDE SEQUENCE [LARGE SCALE GENOMIC DNA]</scope>
    <source>
        <strain evidence="4">ATCC 16872 / CBS 172.66 / WB 5094</strain>
    </source>
</reference>
<dbReference type="InterPro" id="IPR013087">
    <property type="entry name" value="Znf_C2H2_type"/>
</dbReference>
<dbReference type="SMART" id="SM00355">
    <property type="entry name" value="ZnF_C2H2"/>
    <property type="match status" value="3"/>
</dbReference>
<dbReference type="PROSITE" id="PS00028">
    <property type="entry name" value="ZINC_FINGER_C2H2_1"/>
    <property type="match status" value="2"/>
</dbReference>
<name>A0A1L9WQV5_ASPA1</name>
<feature type="domain" description="C2H2-type" evidence="2">
    <location>
        <begin position="443"/>
        <end position="463"/>
    </location>
</feature>
<keyword evidence="4" id="KW-1185">Reference proteome</keyword>
<evidence type="ECO:0000259" key="2">
    <source>
        <dbReference type="PROSITE" id="PS00028"/>
    </source>
</evidence>
<feature type="region of interest" description="Disordered" evidence="1">
    <location>
        <begin position="12"/>
        <end position="31"/>
    </location>
</feature>
<dbReference type="EMBL" id="KV878980">
    <property type="protein sequence ID" value="OJJ98561.1"/>
    <property type="molecule type" value="Genomic_DNA"/>
</dbReference>
<dbReference type="OMA" id="ERWKESP"/>
<dbReference type="AlphaFoldDB" id="A0A1L9WQV5"/>
<feature type="compositionally biased region" description="Polar residues" evidence="1">
    <location>
        <begin position="13"/>
        <end position="29"/>
    </location>
</feature>
<protein>
    <recommendedName>
        <fullName evidence="2">C2H2-type domain-containing protein</fullName>
    </recommendedName>
</protein>
<gene>
    <name evidence="3" type="ORF">ASPACDRAFT_1881910</name>
</gene>
<dbReference type="GeneID" id="30972080"/>
<dbReference type="OrthoDB" id="5399138at2759"/>
<feature type="compositionally biased region" description="Basic residues" evidence="1">
    <location>
        <begin position="302"/>
        <end position="314"/>
    </location>
</feature>
<evidence type="ECO:0000313" key="3">
    <source>
        <dbReference type="EMBL" id="OJJ98561.1"/>
    </source>
</evidence>
<dbReference type="VEuPathDB" id="FungiDB:ASPACDRAFT_1881910"/>
<accession>A0A1L9WQV5</accession>
<proteinExistence type="predicted"/>
<sequence>MDQNLFPSAFPRLTSQRSVAQGESASSSRIVHPSANPFSPFELFESGPFYSFGLPPNAAHTPHDQASSANFLELIPGTQHATLSGTSLLNLASAEYESHPATENTSHNTFVDAEQDAGFFADLWDSCQWELGDTFSTDQDPVSFDPALNALETNARDVCAYGNMALAANSLPEQRTGHCGLPRRRSRYFIRGNQERANGVIPATSVQPSYALMRWQQSPPEDEPAPISTVKAAVQSSLLSAHSRQALEMASDERLPSESDAIDPFISYRRPRSRATSTTSGESQTSASSRHSYDSSVSNSAIKKRPQSRSKKSRSGNGKGKSSTSRTQRPFCCTFCCDTFKTKYDWMRHEKSLHLNLENWVCAPFGGTVVLQSTGRTHCAYCSMLDPTLEHLMEHKHGACDGQQRKFRRKDHLVQHLRFVHCLTTVPLLTDWKIETNDFDSRCGFCDRRFGTWSERCDHLALHFRHGATMAEWKGDHGFPASIASQVTRAVPPYLIDLESRTLVPFSATNRQVEDHFSQMLSRA</sequence>